<protein>
    <submittedName>
        <fullName evidence="1">Uncharacterized protein</fullName>
    </submittedName>
</protein>
<reference evidence="1 2" key="1">
    <citation type="submission" date="2019-01" db="EMBL/GenBank/DDBJ databases">
        <authorList>
            <person name="Zhang S."/>
        </authorList>
    </citation>
    <scope>NUCLEOTIDE SEQUENCE [LARGE SCALE GENOMIC DNA]</scope>
    <source>
        <strain evidence="1 2">1626</strain>
    </source>
</reference>
<name>A0A4Z1RJ84_9GAMM</name>
<dbReference type="EMBL" id="SPUH01000001">
    <property type="protein sequence ID" value="TKS54787.1"/>
    <property type="molecule type" value="Genomic_DNA"/>
</dbReference>
<dbReference type="AlphaFoldDB" id="A0A4Z1RJ84"/>
<evidence type="ECO:0000313" key="2">
    <source>
        <dbReference type="Proteomes" id="UP000298681"/>
    </source>
</evidence>
<dbReference type="Proteomes" id="UP000298681">
    <property type="component" value="Unassembled WGS sequence"/>
</dbReference>
<dbReference type="RefSeq" id="WP_134674143.1">
    <property type="nucleotide sequence ID" value="NZ_SPUH01000001.1"/>
</dbReference>
<proteinExistence type="predicted"/>
<evidence type="ECO:0000313" key="1">
    <source>
        <dbReference type="EMBL" id="TKS54787.1"/>
    </source>
</evidence>
<organism evidence="1 2">
    <name type="scientific">Luteimonas yindakuii</name>
    <dbReference type="NCBI Taxonomy" id="2565782"/>
    <lineage>
        <taxon>Bacteria</taxon>
        <taxon>Pseudomonadati</taxon>
        <taxon>Pseudomonadota</taxon>
        <taxon>Gammaproteobacteria</taxon>
        <taxon>Lysobacterales</taxon>
        <taxon>Lysobacteraceae</taxon>
        <taxon>Luteimonas</taxon>
    </lineage>
</organism>
<gene>
    <name evidence="1" type="ORF">E4582_08450</name>
</gene>
<sequence>MAPMHVRAVHVGTLSCEIDERLRCLESRLADARERYRVDDDFWNWFHRELRPIEAQPMNAAERAAFQLRVTLMIAEHPSTDAPQQAA</sequence>
<accession>A0A4Z1RJ84</accession>
<keyword evidence="2" id="KW-1185">Reference proteome</keyword>
<comment type="caution">
    <text evidence="1">The sequence shown here is derived from an EMBL/GenBank/DDBJ whole genome shotgun (WGS) entry which is preliminary data.</text>
</comment>